<evidence type="ECO:0000256" key="10">
    <source>
        <dbReference type="PROSITE-ProRule" id="PRU00023"/>
    </source>
</evidence>
<dbReference type="PROSITE" id="PS50297">
    <property type="entry name" value="ANK_REP_REGION"/>
    <property type="match status" value="2"/>
</dbReference>
<evidence type="ECO:0000256" key="3">
    <source>
        <dbReference type="ARBA" id="ARBA00022475"/>
    </source>
</evidence>
<evidence type="ECO:0000256" key="9">
    <source>
        <dbReference type="ARBA" id="ARBA00023303"/>
    </source>
</evidence>
<keyword evidence="12" id="KW-1185">Reference proteome</keyword>
<proteinExistence type="predicted"/>
<dbReference type="InterPro" id="IPR024862">
    <property type="entry name" value="TRPV"/>
</dbReference>
<dbReference type="GO" id="GO:0098703">
    <property type="term" value="P:calcium ion import across plasma membrane"/>
    <property type="evidence" value="ECO:0007669"/>
    <property type="project" value="TreeGrafter"/>
</dbReference>
<keyword evidence="4" id="KW-0109">Calcium transport</keyword>
<keyword evidence="5" id="KW-0107">Calcium channel</keyword>
<evidence type="ECO:0000256" key="6">
    <source>
        <dbReference type="ARBA" id="ARBA00022737"/>
    </source>
</evidence>
<dbReference type="AlphaFoldDB" id="A0A7I8WC08"/>
<dbReference type="PROSITE" id="PS50088">
    <property type="entry name" value="ANK_REPEAT"/>
    <property type="match status" value="2"/>
</dbReference>
<gene>
    <name evidence="11" type="ORF">DGYR_LOCUS13011</name>
</gene>
<dbReference type="SMART" id="SM00248">
    <property type="entry name" value="ANK"/>
    <property type="match status" value="3"/>
</dbReference>
<keyword evidence="6" id="KW-0677">Repeat</keyword>
<reference evidence="11 12" key="1">
    <citation type="submission" date="2020-08" db="EMBL/GenBank/DDBJ databases">
        <authorList>
            <person name="Hejnol A."/>
        </authorList>
    </citation>
    <scope>NUCLEOTIDE SEQUENCE [LARGE SCALE GENOMIC DNA]</scope>
</reference>
<dbReference type="InterPro" id="IPR002110">
    <property type="entry name" value="Ankyrin_rpt"/>
</dbReference>
<dbReference type="Proteomes" id="UP000549394">
    <property type="component" value="Unassembled WGS sequence"/>
</dbReference>
<feature type="repeat" description="ANK" evidence="10">
    <location>
        <begin position="160"/>
        <end position="192"/>
    </location>
</feature>
<evidence type="ECO:0000313" key="12">
    <source>
        <dbReference type="Proteomes" id="UP000549394"/>
    </source>
</evidence>
<dbReference type="InterPro" id="IPR036770">
    <property type="entry name" value="Ankyrin_rpt-contain_sf"/>
</dbReference>
<evidence type="ECO:0000256" key="8">
    <source>
        <dbReference type="ARBA" id="ARBA00023065"/>
    </source>
</evidence>
<accession>A0A7I8WC08</accession>
<protein>
    <submittedName>
        <fullName evidence="11">DgyrCDS13866</fullName>
    </submittedName>
</protein>
<evidence type="ECO:0000256" key="4">
    <source>
        <dbReference type="ARBA" id="ARBA00022568"/>
    </source>
</evidence>
<keyword evidence="3" id="KW-1003">Cell membrane</keyword>
<dbReference type="PANTHER" id="PTHR10582:SF28">
    <property type="entry name" value="NANCHUNG, ISOFORM B"/>
    <property type="match status" value="1"/>
</dbReference>
<evidence type="ECO:0000256" key="1">
    <source>
        <dbReference type="ARBA" id="ARBA00004651"/>
    </source>
</evidence>
<dbReference type="Pfam" id="PF12796">
    <property type="entry name" value="Ank_2"/>
    <property type="match status" value="1"/>
</dbReference>
<dbReference type="OrthoDB" id="533508at2759"/>
<evidence type="ECO:0000256" key="2">
    <source>
        <dbReference type="ARBA" id="ARBA00022448"/>
    </source>
</evidence>
<dbReference type="SUPFAM" id="SSF48403">
    <property type="entry name" value="Ankyrin repeat"/>
    <property type="match status" value="1"/>
</dbReference>
<comment type="caution">
    <text evidence="11">The sequence shown here is derived from an EMBL/GenBank/DDBJ whole genome shotgun (WGS) entry which is preliminary data.</text>
</comment>
<organism evidence="11 12">
    <name type="scientific">Dimorphilus gyrociliatus</name>
    <dbReference type="NCBI Taxonomy" id="2664684"/>
    <lineage>
        <taxon>Eukaryota</taxon>
        <taxon>Metazoa</taxon>
        <taxon>Spiralia</taxon>
        <taxon>Lophotrochozoa</taxon>
        <taxon>Annelida</taxon>
        <taxon>Polychaeta</taxon>
        <taxon>Polychaeta incertae sedis</taxon>
        <taxon>Dinophilidae</taxon>
        <taxon>Dimorphilus</taxon>
    </lineage>
</organism>
<keyword evidence="9" id="KW-0407">Ion channel</keyword>
<keyword evidence="2" id="KW-0813">Transport</keyword>
<evidence type="ECO:0000256" key="5">
    <source>
        <dbReference type="ARBA" id="ARBA00022673"/>
    </source>
</evidence>
<dbReference type="PANTHER" id="PTHR10582">
    <property type="entry name" value="TRANSIENT RECEPTOR POTENTIAL ION CHANNEL PROTEIN"/>
    <property type="match status" value="1"/>
</dbReference>
<dbReference type="Gene3D" id="1.25.40.20">
    <property type="entry name" value="Ankyrin repeat-containing domain"/>
    <property type="match status" value="1"/>
</dbReference>
<comment type="subcellular location">
    <subcellularLocation>
        <location evidence="1">Cell membrane</location>
        <topology evidence="1">Multi-pass membrane protein</topology>
    </subcellularLocation>
</comment>
<dbReference type="EMBL" id="CAJFCJ010000028">
    <property type="protein sequence ID" value="CAD5125665.1"/>
    <property type="molecule type" value="Genomic_DNA"/>
</dbReference>
<keyword evidence="8" id="KW-0406">Ion transport</keyword>
<dbReference type="GO" id="GO:0005886">
    <property type="term" value="C:plasma membrane"/>
    <property type="evidence" value="ECO:0007669"/>
    <property type="project" value="UniProtKB-SubCell"/>
</dbReference>
<keyword evidence="10" id="KW-0040">ANK repeat</keyword>
<dbReference type="Pfam" id="PF13637">
    <property type="entry name" value="Ank_4"/>
    <property type="match status" value="1"/>
</dbReference>
<evidence type="ECO:0000256" key="7">
    <source>
        <dbReference type="ARBA" id="ARBA00022837"/>
    </source>
</evidence>
<keyword evidence="3" id="KW-0472">Membrane</keyword>
<feature type="repeat" description="ANK" evidence="10">
    <location>
        <begin position="228"/>
        <end position="260"/>
    </location>
</feature>
<name>A0A7I8WC08_9ANNE</name>
<evidence type="ECO:0000313" key="11">
    <source>
        <dbReference type="EMBL" id="CAD5125665.1"/>
    </source>
</evidence>
<keyword evidence="7" id="KW-0106">Calcium</keyword>
<sequence length="292" mass="33088">MGSTNTKVTSGVKAQAAGITFDLYSLVNVKGGGELIDLMKDANKSRNYKELDRRIIEGVKPFLYNEGRGKIVDIREILAYRSCKASPEINFEMSDTEFIKANGYQTKEICWKLDKLGAVGETILHTCLLSSTASHADLAKRLLKHFPKLIKDMYLSDEYYGENVLHMAIVNEDPAMVKFLLDHEADIHQRCCGNFFLPEDQKVYKTHSWLHEWYDLPTDTNYYGYTYWGEYPIGFAACLGQEECVRLLVANGADPNLVDSNGNTVLHLLVIHDQKMRERAMTGKVCNIKSVL</sequence>
<dbReference type="GO" id="GO:0005262">
    <property type="term" value="F:calcium channel activity"/>
    <property type="evidence" value="ECO:0007669"/>
    <property type="project" value="UniProtKB-KW"/>
</dbReference>